<keyword evidence="3" id="KW-0963">Cytoplasm</keyword>
<comment type="catalytic activity">
    <reaction evidence="3">
        <text>3'-dephospho-CoA + ATP = ADP + CoA + H(+)</text>
        <dbReference type="Rhea" id="RHEA:18245"/>
        <dbReference type="ChEBI" id="CHEBI:15378"/>
        <dbReference type="ChEBI" id="CHEBI:30616"/>
        <dbReference type="ChEBI" id="CHEBI:57287"/>
        <dbReference type="ChEBI" id="CHEBI:57328"/>
        <dbReference type="ChEBI" id="CHEBI:456216"/>
        <dbReference type="EC" id="2.7.1.24"/>
    </reaction>
</comment>
<dbReference type="GO" id="GO:0004140">
    <property type="term" value="F:dephospho-CoA kinase activity"/>
    <property type="evidence" value="ECO:0007669"/>
    <property type="project" value="UniProtKB-EC"/>
</dbReference>
<gene>
    <name evidence="3" type="primary">coaE</name>
    <name evidence="5" type="ORF">HCN52_06400</name>
</gene>
<dbReference type="InterPro" id="IPR027417">
    <property type="entry name" value="P-loop_NTPase"/>
</dbReference>
<comment type="caution">
    <text evidence="5">The sequence shown here is derived from an EMBL/GenBank/DDBJ whole genome shotgun (WGS) entry which is preliminary data.</text>
</comment>
<dbReference type="InterPro" id="IPR001977">
    <property type="entry name" value="Depp_CoAkinase"/>
</dbReference>
<dbReference type="Gene3D" id="3.40.50.300">
    <property type="entry name" value="P-loop containing nucleotide triphosphate hydrolases"/>
    <property type="match status" value="1"/>
</dbReference>
<proteinExistence type="inferred from homology"/>
<dbReference type="PANTHER" id="PTHR10695:SF46">
    <property type="entry name" value="BIFUNCTIONAL COENZYME A SYNTHASE-RELATED"/>
    <property type="match status" value="1"/>
</dbReference>
<dbReference type="RefSeq" id="WP_168087374.1">
    <property type="nucleotide sequence ID" value="NZ_BHZH01000012.1"/>
</dbReference>
<keyword evidence="3 5" id="KW-0418">Kinase</keyword>
<dbReference type="Pfam" id="PF01121">
    <property type="entry name" value="CoaE"/>
    <property type="match status" value="1"/>
</dbReference>
<reference evidence="5 6" key="1">
    <citation type="submission" date="2020-03" db="EMBL/GenBank/DDBJ databases">
        <title>Draft genome of Streptomyces sp. ventii, isolated from the Axial Seamount in the Pacific Ocean, and resequencing of the two type strains Streptomyces lonarensis strain NCL 716 and Streptomyces bohaiensis strain 11A07.</title>
        <authorList>
            <person name="Loughran R.M."/>
            <person name="Pfannmuller K.M."/>
            <person name="Wasson B.J."/>
            <person name="Deadmond M.C."/>
            <person name="Paddock B.E."/>
            <person name="Koyack M.J."/>
            <person name="Gallegos D.A."/>
            <person name="Mitchell E.A."/>
            <person name="Ushijima B."/>
            <person name="Saw J.H."/>
            <person name="Mcphail K.L."/>
            <person name="Videau P."/>
        </authorList>
    </citation>
    <scope>NUCLEOTIDE SEQUENCE [LARGE SCALE GENOMIC DNA]</scope>
    <source>
        <strain evidence="5 6">11A07</strain>
    </source>
</reference>
<keyword evidence="6" id="KW-1185">Reference proteome</keyword>
<dbReference type="Proteomes" id="UP000727056">
    <property type="component" value="Unassembled WGS sequence"/>
</dbReference>
<dbReference type="EMBL" id="JAAVJC010000030">
    <property type="protein sequence ID" value="NJQ14580.1"/>
    <property type="molecule type" value="Genomic_DNA"/>
</dbReference>
<comment type="subcellular location">
    <subcellularLocation>
        <location evidence="3">Cytoplasm</location>
    </subcellularLocation>
</comment>
<dbReference type="HAMAP" id="MF_00376">
    <property type="entry name" value="Dephospho_CoA_kinase"/>
    <property type="match status" value="1"/>
</dbReference>
<keyword evidence="3" id="KW-0173">Coenzyme A biosynthesis</keyword>
<dbReference type="SUPFAM" id="SSF52540">
    <property type="entry name" value="P-loop containing nucleoside triphosphate hydrolases"/>
    <property type="match status" value="1"/>
</dbReference>
<evidence type="ECO:0000256" key="2">
    <source>
        <dbReference type="ARBA" id="ARBA00022840"/>
    </source>
</evidence>
<protein>
    <recommendedName>
        <fullName evidence="3 4">Dephospho-CoA kinase</fullName>
        <ecNumber evidence="3 4">2.7.1.24</ecNumber>
    </recommendedName>
    <alternativeName>
        <fullName evidence="3">Dephosphocoenzyme A kinase</fullName>
    </alternativeName>
</protein>
<dbReference type="CDD" id="cd02022">
    <property type="entry name" value="DPCK"/>
    <property type="match status" value="1"/>
</dbReference>
<evidence type="ECO:0000256" key="1">
    <source>
        <dbReference type="ARBA" id="ARBA00022741"/>
    </source>
</evidence>
<evidence type="ECO:0000256" key="4">
    <source>
        <dbReference type="NCBIfam" id="TIGR00152"/>
    </source>
</evidence>
<comment type="similarity">
    <text evidence="3">Belongs to the CoaE family.</text>
</comment>
<feature type="binding site" evidence="3">
    <location>
        <begin position="11"/>
        <end position="16"/>
    </location>
    <ligand>
        <name>ATP</name>
        <dbReference type="ChEBI" id="CHEBI:30616"/>
    </ligand>
</feature>
<comment type="function">
    <text evidence="3">Catalyzes the phosphorylation of the 3'-hydroxyl group of dephosphocoenzyme A to form coenzyme A.</text>
</comment>
<dbReference type="NCBIfam" id="TIGR00152">
    <property type="entry name" value="dephospho-CoA kinase"/>
    <property type="match status" value="1"/>
</dbReference>
<evidence type="ECO:0000256" key="3">
    <source>
        <dbReference type="HAMAP-Rule" id="MF_00376"/>
    </source>
</evidence>
<evidence type="ECO:0000313" key="5">
    <source>
        <dbReference type="EMBL" id="NJQ14580.1"/>
    </source>
</evidence>
<dbReference type="PANTHER" id="PTHR10695">
    <property type="entry name" value="DEPHOSPHO-COA KINASE-RELATED"/>
    <property type="match status" value="1"/>
</dbReference>
<evidence type="ECO:0000313" key="6">
    <source>
        <dbReference type="Proteomes" id="UP000727056"/>
    </source>
</evidence>
<keyword evidence="1 3" id="KW-0547">Nucleotide-binding</keyword>
<dbReference type="NCBIfam" id="NF002879">
    <property type="entry name" value="PRK03333.1"/>
    <property type="match status" value="1"/>
</dbReference>
<accession>A0ABX1C5V1</accession>
<keyword evidence="3 5" id="KW-0808">Transferase</keyword>
<organism evidence="5 6">
    <name type="scientific">Streptomyces bohaiensis</name>
    <dbReference type="NCBI Taxonomy" id="1431344"/>
    <lineage>
        <taxon>Bacteria</taxon>
        <taxon>Bacillati</taxon>
        <taxon>Actinomycetota</taxon>
        <taxon>Actinomycetes</taxon>
        <taxon>Kitasatosporales</taxon>
        <taxon>Streptomycetaceae</taxon>
        <taxon>Streptomyces</taxon>
    </lineage>
</organism>
<sequence length="206" mass="21209">MLTVGVTGGIGAGKSTVVRLLACHGAVVVDADLVAREVVAPGTPGLAAVVAEFGTDILAADGSLDRPALAAVVFHDPERLAALNAVVHPLVAERSAELQAAAPADAVVVHDVPLLTENGLADRYDLVIVVDVPEELQLDRLTRLRGMTEEAARSRMAAQADRAARLAVADIVVANSGTTAELAARVAEVWRELEARAAAAPPAADR</sequence>
<dbReference type="EC" id="2.7.1.24" evidence="3 4"/>
<dbReference type="PROSITE" id="PS51219">
    <property type="entry name" value="DPCK"/>
    <property type="match status" value="1"/>
</dbReference>
<comment type="pathway">
    <text evidence="3">Cofactor biosynthesis; coenzyme A biosynthesis; CoA from (R)-pantothenate: step 5/5.</text>
</comment>
<keyword evidence="2 3" id="KW-0067">ATP-binding</keyword>
<name>A0ABX1C5V1_9ACTN</name>